<dbReference type="Pfam" id="PF12171">
    <property type="entry name" value="zf-C2H2_jaz"/>
    <property type="match status" value="1"/>
</dbReference>
<dbReference type="PROSITE" id="PS00028">
    <property type="entry name" value="ZINC_FINGER_C2H2_1"/>
    <property type="match status" value="2"/>
</dbReference>
<dbReference type="GO" id="GO:0005737">
    <property type="term" value="C:cytoplasm"/>
    <property type="evidence" value="ECO:0007669"/>
    <property type="project" value="TreeGrafter"/>
</dbReference>
<dbReference type="InterPro" id="IPR013087">
    <property type="entry name" value="Znf_C2H2_type"/>
</dbReference>
<dbReference type="PANTHER" id="PTHR44029:SF1">
    <property type="entry name" value="DNAJ HOMOLOG SUBFAMILY C MEMBER 21"/>
    <property type="match status" value="1"/>
</dbReference>
<evidence type="ECO:0000256" key="5">
    <source>
        <dbReference type="SAM" id="MobiDB-lite"/>
    </source>
</evidence>
<dbReference type="Pfam" id="PF21884">
    <property type="entry name" value="ZUO1-like_ZHD"/>
    <property type="match status" value="1"/>
</dbReference>
<dbReference type="InterPro" id="IPR054076">
    <property type="entry name" value="ZUO1-like_ZHD"/>
</dbReference>
<keyword evidence="9" id="KW-1185">Reference proteome</keyword>
<dbReference type="AlphaFoldDB" id="A0A409W3T8"/>
<dbReference type="SUPFAM" id="SSF57667">
    <property type="entry name" value="beta-beta-alpha zinc fingers"/>
    <property type="match status" value="1"/>
</dbReference>
<dbReference type="InterPro" id="IPR001623">
    <property type="entry name" value="DnaJ_domain"/>
</dbReference>
<dbReference type="InterPro" id="IPR036236">
    <property type="entry name" value="Znf_C2H2_sf"/>
</dbReference>
<comment type="caution">
    <text evidence="8">The sequence shown here is derived from an EMBL/GenBank/DDBJ whole genome shotgun (WGS) entry which is preliminary data.</text>
</comment>
<accession>A0A409W3T8</accession>
<dbReference type="CDD" id="cd06257">
    <property type="entry name" value="DnaJ"/>
    <property type="match status" value="1"/>
</dbReference>
<keyword evidence="1" id="KW-0479">Metal-binding</keyword>
<feature type="region of interest" description="Disordered" evidence="5">
    <location>
        <begin position="345"/>
        <end position="472"/>
    </location>
</feature>
<evidence type="ECO:0000259" key="6">
    <source>
        <dbReference type="PROSITE" id="PS50076"/>
    </source>
</evidence>
<dbReference type="PROSITE" id="PS50157">
    <property type="entry name" value="ZINC_FINGER_C2H2_2"/>
    <property type="match status" value="2"/>
</dbReference>
<dbReference type="Gene3D" id="3.30.160.60">
    <property type="entry name" value="Classic Zinc Finger"/>
    <property type="match status" value="1"/>
</dbReference>
<feature type="domain" description="C2H2-type" evidence="7">
    <location>
        <begin position="468"/>
        <end position="497"/>
    </location>
</feature>
<proteinExistence type="predicted"/>
<evidence type="ECO:0008006" key="10">
    <source>
        <dbReference type="Google" id="ProtNLM"/>
    </source>
</evidence>
<gene>
    <name evidence="8" type="ORF">CVT26_014770</name>
</gene>
<dbReference type="PANTHER" id="PTHR44029">
    <property type="entry name" value="DNAJ HOMOLOG SUBFAMILY C MEMBER 21"/>
    <property type="match status" value="1"/>
</dbReference>
<dbReference type="InterPro" id="IPR003604">
    <property type="entry name" value="Matrin/U1-like-C_Znf_C2H2"/>
</dbReference>
<dbReference type="Proteomes" id="UP000284706">
    <property type="component" value="Unassembled WGS sequence"/>
</dbReference>
<dbReference type="SMART" id="SM00271">
    <property type="entry name" value="DnaJ"/>
    <property type="match status" value="1"/>
</dbReference>
<name>A0A409W3T8_9AGAR</name>
<dbReference type="GO" id="GO:0008270">
    <property type="term" value="F:zinc ion binding"/>
    <property type="evidence" value="ECO:0007669"/>
    <property type="project" value="UniProtKB-KW"/>
</dbReference>
<feature type="compositionally biased region" description="Basic residues" evidence="5">
    <location>
        <begin position="506"/>
        <end position="515"/>
    </location>
</feature>
<dbReference type="InParanoid" id="A0A409W3T8"/>
<evidence type="ECO:0000256" key="1">
    <source>
        <dbReference type="ARBA" id="ARBA00022723"/>
    </source>
</evidence>
<dbReference type="PRINTS" id="PR00625">
    <property type="entry name" value="JDOMAIN"/>
</dbReference>
<evidence type="ECO:0000259" key="7">
    <source>
        <dbReference type="PROSITE" id="PS50157"/>
    </source>
</evidence>
<dbReference type="SMART" id="SM00355">
    <property type="entry name" value="ZnF_C2H2"/>
    <property type="match status" value="2"/>
</dbReference>
<evidence type="ECO:0000256" key="2">
    <source>
        <dbReference type="ARBA" id="ARBA00022771"/>
    </source>
</evidence>
<dbReference type="Gene3D" id="1.10.287.110">
    <property type="entry name" value="DnaJ domain"/>
    <property type="match status" value="1"/>
</dbReference>
<reference evidence="8 9" key="1">
    <citation type="journal article" date="2018" name="Evol. Lett.">
        <title>Horizontal gene cluster transfer increased hallucinogenic mushroom diversity.</title>
        <authorList>
            <person name="Reynolds H.T."/>
            <person name="Vijayakumar V."/>
            <person name="Gluck-Thaler E."/>
            <person name="Korotkin H.B."/>
            <person name="Matheny P.B."/>
            <person name="Slot J.C."/>
        </authorList>
    </citation>
    <scope>NUCLEOTIDE SEQUENCE [LARGE SCALE GENOMIC DNA]</scope>
    <source>
        <strain evidence="8 9">SRW20</strain>
    </source>
</reference>
<feature type="region of interest" description="Disordered" evidence="5">
    <location>
        <begin position="490"/>
        <end position="515"/>
    </location>
</feature>
<protein>
    <recommendedName>
        <fullName evidence="10">J domain-containing protein</fullName>
    </recommendedName>
</protein>
<evidence type="ECO:0000256" key="4">
    <source>
        <dbReference type="PROSITE-ProRule" id="PRU00042"/>
    </source>
</evidence>
<dbReference type="InterPro" id="IPR036869">
    <property type="entry name" value="J_dom_sf"/>
</dbReference>
<dbReference type="InterPro" id="IPR022755">
    <property type="entry name" value="Znf_C2H2_jaz"/>
</dbReference>
<feature type="domain" description="C2H2-type" evidence="7">
    <location>
        <begin position="309"/>
        <end position="338"/>
    </location>
</feature>
<dbReference type="Pfam" id="PF00226">
    <property type="entry name" value="DnaJ"/>
    <property type="match status" value="1"/>
</dbReference>
<feature type="domain" description="J" evidence="6">
    <location>
        <begin position="20"/>
        <end position="78"/>
    </location>
</feature>
<feature type="compositionally biased region" description="Basic and acidic residues" evidence="5">
    <location>
        <begin position="416"/>
        <end position="426"/>
    </location>
</feature>
<keyword evidence="3" id="KW-0862">Zinc</keyword>
<feature type="compositionally biased region" description="Basic residues" evidence="5">
    <location>
        <begin position="448"/>
        <end position="458"/>
    </location>
</feature>
<evidence type="ECO:0000256" key="3">
    <source>
        <dbReference type="ARBA" id="ARBA00022833"/>
    </source>
</evidence>
<keyword evidence="2 4" id="KW-0863">Zinc-finger</keyword>
<evidence type="ECO:0000313" key="9">
    <source>
        <dbReference type="Proteomes" id="UP000284706"/>
    </source>
</evidence>
<dbReference type="SUPFAM" id="SSF46565">
    <property type="entry name" value="Chaperone J-domain"/>
    <property type="match status" value="1"/>
</dbReference>
<dbReference type="OrthoDB" id="5894at2759"/>
<dbReference type="SMART" id="SM00451">
    <property type="entry name" value="ZnF_U1"/>
    <property type="match status" value="1"/>
</dbReference>
<sequence>MGARESTNRQDQTDEGQVADYYQLLEVSEDATPEEIKRSFRRLALIHHPDKNQGDIEESTRRFAAIQQAYEERAWYDSHRASLIPEPDAETVFEDIKRGTNLSSRVRDRGLTVRHLARFFDTMAWSTWDDGENSFFTIYRNLFARLASEEAVFDSKDDFPSFGFSSWPWTPTSRDDLDCARNFYNVWMNFTTEKDFNWMEQWNISEAPDRRVRRLMEKDNKKLRDDARKEYNDTIRSLVRFIRKRDPRYKKHLDFQAEAKASNPAPQVSTAKEKVAATYFEQDWQRVESKGHDADLDWAAAEGEDEEEWECVACGKTFHSEAAWDSHERSKKHMREVERLKLEMQEEEEELHLESDGAGSATGPPASPSDGLSPAPSFTVDLDKEPPRAGREAVKIVKDDEEEVHDRRRKGRRRKNIDDIELDRFGDIPGEAINQVSDSETPASAQKPSKREKRRQKQAKTSENNSSMTCNVCGDSFASRTKLFAHITESGHALADPSGENERGHSGKKGKKRQR</sequence>
<organism evidence="8 9">
    <name type="scientific">Gymnopilus dilepis</name>
    <dbReference type="NCBI Taxonomy" id="231916"/>
    <lineage>
        <taxon>Eukaryota</taxon>
        <taxon>Fungi</taxon>
        <taxon>Dikarya</taxon>
        <taxon>Basidiomycota</taxon>
        <taxon>Agaricomycotina</taxon>
        <taxon>Agaricomycetes</taxon>
        <taxon>Agaricomycetidae</taxon>
        <taxon>Agaricales</taxon>
        <taxon>Agaricineae</taxon>
        <taxon>Hymenogastraceae</taxon>
        <taxon>Gymnopilus</taxon>
    </lineage>
</organism>
<feature type="compositionally biased region" description="Polar residues" evidence="5">
    <location>
        <begin position="459"/>
        <end position="470"/>
    </location>
</feature>
<evidence type="ECO:0000313" key="8">
    <source>
        <dbReference type="EMBL" id="PPQ73171.1"/>
    </source>
</evidence>
<dbReference type="GO" id="GO:0003676">
    <property type="term" value="F:nucleic acid binding"/>
    <property type="evidence" value="ECO:0007669"/>
    <property type="project" value="InterPro"/>
</dbReference>
<feature type="compositionally biased region" description="Basic and acidic residues" evidence="5">
    <location>
        <begin position="381"/>
        <end position="398"/>
    </location>
</feature>
<dbReference type="STRING" id="231916.A0A409W3T8"/>
<dbReference type="InterPro" id="IPR051964">
    <property type="entry name" value="Chaperone_stress_response"/>
</dbReference>
<feature type="compositionally biased region" description="Polar residues" evidence="5">
    <location>
        <begin position="434"/>
        <end position="447"/>
    </location>
</feature>
<dbReference type="PROSITE" id="PS50076">
    <property type="entry name" value="DNAJ_2"/>
    <property type="match status" value="1"/>
</dbReference>
<dbReference type="EMBL" id="NHYE01005419">
    <property type="protein sequence ID" value="PPQ73171.1"/>
    <property type="molecule type" value="Genomic_DNA"/>
</dbReference>
<dbReference type="FunCoup" id="A0A409W3T8">
    <property type="interactions" value="582"/>
</dbReference>